<feature type="domain" description="DUF2007" evidence="1">
    <location>
        <begin position="9"/>
        <end position="73"/>
    </location>
</feature>
<dbReference type="OrthoDB" id="1149279at2"/>
<organism evidence="2 3">
    <name type="scientific">Aurantibacter aestuarii</name>
    <dbReference type="NCBI Taxonomy" id="1266046"/>
    <lineage>
        <taxon>Bacteria</taxon>
        <taxon>Pseudomonadati</taxon>
        <taxon>Bacteroidota</taxon>
        <taxon>Flavobacteriia</taxon>
        <taxon>Flavobacteriales</taxon>
        <taxon>Flavobacteriaceae</taxon>
        <taxon>Aurantibacter</taxon>
    </lineage>
</organism>
<reference evidence="2 3" key="1">
    <citation type="submission" date="2018-03" db="EMBL/GenBank/DDBJ databases">
        <title>Mesoflavibacter sp. HG37 and Mesoflavibacter sp. HG96 sp.nov., two marine bacteria isolated from seawater of Western Pacific Ocean.</title>
        <authorList>
            <person name="Cheng H."/>
            <person name="Wu Y.-H."/>
            <person name="Guo L.-L."/>
            <person name="Xu X.-W."/>
        </authorList>
    </citation>
    <scope>NUCLEOTIDE SEQUENCE [LARGE SCALE GENOMIC DNA]</scope>
    <source>
        <strain evidence="2 3">KCTC 32269</strain>
    </source>
</reference>
<dbReference type="EMBL" id="PXOQ01000015">
    <property type="protein sequence ID" value="PSG86356.1"/>
    <property type="molecule type" value="Genomic_DNA"/>
</dbReference>
<protein>
    <recommendedName>
        <fullName evidence="1">DUF2007 domain-containing protein</fullName>
    </recommendedName>
</protein>
<sequence>MSESNYTLVYTGHFLVVQQMVNALKEINISPIVKDETESGRLAGFGTALAGTGTQELYVHNDELSQAKTIIEGIKSSLEKS</sequence>
<evidence type="ECO:0000313" key="3">
    <source>
        <dbReference type="Proteomes" id="UP000238426"/>
    </source>
</evidence>
<gene>
    <name evidence="2" type="ORF">C7H52_11730</name>
</gene>
<keyword evidence="3" id="KW-1185">Reference proteome</keyword>
<dbReference type="InterPro" id="IPR018551">
    <property type="entry name" value="DUF2007"/>
</dbReference>
<dbReference type="RefSeq" id="WP_106464095.1">
    <property type="nucleotide sequence ID" value="NZ_PXOQ01000015.1"/>
</dbReference>
<dbReference type="Pfam" id="PF09413">
    <property type="entry name" value="DUF2007"/>
    <property type="match status" value="1"/>
</dbReference>
<dbReference type="AlphaFoldDB" id="A0A2T1N5B3"/>
<comment type="caution">
    <text evidence="2">The sequence shown here is derived from an EMBL/GenBank/DDBJ whole genome shotgun (WGS) entry which is preliminary data.</text>
</comment>
<dbReference type="Proteomes" id="UP000238426">
    <property type="component" value="Unassembled WGS sequence"/>
</dbReference>
<evidence type="ECO:0000313" key="2">
    <source>
        <dbReference type="EMBL" id="PSG86356.1"/>
    </source>
</evidence>
<evidence type="ECO:0000259" key="1">
    <source>
        <dbReference type="Pfam" id="PF09413"/>
    </source>
</evidence>
<name>A0A2T1N5B3_9FLAO</name>
<accession>A0A2T1N5B3</accession>
<proteinExistence type="predicted"/>